<reference evidence="1 2" key="1">
    <citation type="journal article" date="2012" name="Science">
        <title>The Paleozoic origin of enzymatic lignin decomposition reconstructed from 31 fungal genomes.</title>
        <authorList>
            <person name="Floudas D."/>
            <person name="Binder M."/>
            <person name="Riley R."/>
            <person name="Barry K."/>
            <person name="Blanchette R.A."/>
            <person name="Henrissat B."/>
            <person name="Martinez A.T."/>
            <person name="Otillar R."/>
            <person name="Spatafora J.W."/>
            <person name="Yadav J.S."/>
            <person name="Aerts A."/>
            <person name="Benoit I."/>
            <person name="Boyd A."/>
            <person name="Carlson A."/>
            <person name="Copeland A."/>
            <person name="Coutinho P.M."/>
            <person name="de Vries R.P."/>
            <person name="Ferreira P."/>
            <person name="Findley K."/>
            <person name="Foster B."/>
            <person name="Gaskell J."/>
            <person name="Glotzer D."/>
            <person name="Gorecki P."/>
            <person name="Heitman J."/>
            <person name="Hesse C."/>
            <person name="Hori C."/>
            <person name="Igarashi K."/>
            <person name="Jurgens J.A."/>
            <person name="Kallen N."/>
            <person name="Kersten P."/>
            <person name="Kohler A."/>
            <person name="Kuees U."/>
            <person name="Kumar T.K.A."/>
            <person name="Kuo A."/>
            <person name="LaButti K."/>
            <person name="Larrondo L.F."/>
            <person name="Lindquist E."/>
            <person name="Ling A."/>
            <person name="Lombard V."/>
            <person name="Lucas S."/>
            <person name="Lundell T."/>
            <person name="Martin R."/>
            <person name="McLaughlin D.J."/>
            <person name="Morgenstern I."/>
            <person name="Morin E."/>
            <person name="Murat C."/>
            <person name="Nagy L.G."/>
            <person name="Nolan M."/>
            <person name="Ohm R.A."/>
            <person name="Patyshakuliyeva A."/>
            <person name="Rokas A."/>
            <person name="Ruiz-Duenas F.J."/>
            <person name="Sabat G."/>
            <person name="Salamov A."/>
            <person name="Samejima M."/>
            <person name="Schmutz J."/>
            <person name="Slot J.C."/>
            <person name="St John F."/>
            <person name="Stenlid J."/>
            <person name="Sun H."/>
            <person name="Sun S."/>
            <person name="Syed K."/>
            <person name="Tsang A."/>
            <person name="Wiebenga A."/>
            <person name="Young D."/>
            <person name="Pisabarro A."/>
            <person name="Eastwood D.C."/>
            <person name="Martin F."/>
            <person name="Cullen D."/>
            <person name="Grigoriev I.V."/>
            <person name="Hibbett D.S."/>
        </authorList>
    </citation>
    <scope>NUCLEOTIDE SEQUENCE [LARGE SCALE GENOMIC DNA]</scope>
    <source>
        <strain evidence="1 2">DJM-731 SS1</strain>
    </source>
</reference>
<proteinExistence type="predicted"/>
<dbReference type="HOGENOM" id="CLU_1517805_0_0_1"/>
<dbReference type="EMBL" id="JH795866">
    <property type="protein sequence ID" value="EJU00661.1"/>
    <property type="molecule type" value="Genomic_DNA"/>
</dbReference>
<dbReference type="Proteomes" id="UP000030653">
    <property type="component" value="Unassembled WGS sequence"/>
</dbReference>
<evidence type="ECO:0000313" key="2">
    <source>
        <dbReference type="Proteomes" id="UP000030653"/>
    </source>
</evidence>
<sequence length="177" mass="21208">MTPKPYTILIYPSDEFKKAMGEEWIKEVSNNFNYKFTGDRTLKEEIIIAAEAMFEVQQILLAEIKRVGLQEMEDNVFAFPFEVYYVDHAYMNRRIPYTPLVKRMDPDKRILQRSTDRKICKGIPTLTQKVWETFMEYRRNQDSNSDECHDKSVSELNHTLKLGLWMTKINWEHLRME</sequence>
<dbReference type="RefSeq" id="XP_040627558.1">
    <property type="nucleotide sequence ID" value="XM_040771215.1"/>
</dbReference>
<keyword evidence="2" id="KW-1185">Reference proteome</keyword>
<dbReference type="AlphaFoldDB" id="M5FSZ8"/>
<gene>
    <name evidence="1" type="ORF">DACRYDRAFT_16632</name>
</gene>
<protein>
    <submittedName>
        <fullName evidence="1">Uncharacterized protein</fullName>
    </submittedName>
</protein>
<name>M5FSZ8_DACPD</name>
<organism evidence="1 2">
    <name type="scientific">Dacryopinax primogenitus (strain DJM 731)</name>
    <name type="common">Brown rot fungus</name>
    <dbReference type="NCBI Taxonomy" id="1858805"/>
    <lineage>
        <taxon>Eukaryota</taxon>
        <taxon>Fungi</taxon>
        <taxon>Dikarya</taxon>
        <taxon>Basidiomycota</taxon>
        <taxon>Agaricomycotina</taxon>
        <taxon>Dacrymycetes</taxon>
        <taxon>Dacrymycetales</taxon>
        <taxon>Dacrymycetaceae</taxon>
        <taxon>Dacryopinax</taxon>
    </lineage>
</organism>
<dbReference type="GeneID" id="63686277"/>
<evidence type="ECO:0000313" key="1">
    <source>
        <dbReference type="EMBL" id="EJU00661.1"/>
    </source>
</evidence>
<accession>M5FSZ8</accession>